<dbReference type="AlphaFoldDB" id="A0AAN5DBR1"/>
<keyword evidence="1" id="KW-1133">Transmembrane helix</keyword>
<feature type="non-terminal residue" evidence="2">
    <location>
        <position position="1"/>
    </location>
</feature>
<evidence type="ECO:0000256" key="1">
    <source>
        <dbReference type="SAM" id="Phobius"/>
    </source>
</evidence>
<keyword evidence="3" id="KW-1185">Reference proteome</keyword>
<comment type="caution">
    <text evidence="2">The sequence shown here is derived from an EMBL/GenBank/DDBJ whole genome shotgun (WGS) entry which is preliminary data.</text>
</comment>
<keyword evidence="1" id="KW-0812">Transmembrane</keyword>
<dbReference type="Proteomes" id="UP001328107">
    <property type="component" value="Unassembled WGS sequence"/>
</dbReference>
<name>A0AAN5DBR1_9BILA</name>
<evidence type="ECO:0000313" key="3">
    <source>
        <dbReference type="Proteomes" id="UP001328107"/>
    </source>
</evidence>
<feature type="transmembrane region" description="Helical" evidence="1">
    <location>
        <begin position="32"/>
        <end position="56"/>
    </location>
</feature>
<feature type="non-terminal residue" evidence="2">
    <location>
        <position position="91"/>
    </location>
</feature>
<evidence type="ECO:0000313" key="2">
    <source>
        <dbReference type="EMBL" id="GMR60131.1"/>
    </source>
</evidence>
<sequence length="91" mass="10102">RRLDMENGVNYIRGFLVGADFMETTSPNASTAIIEISLVILAILTISALIIIICIVKLVKEIGQKRDGATLRQSLKRLICQALNPLIFLYL</sequence>
<reference evidence="3" key="1">
    <citation type="submission" date="2022-10" db="EMBL/GenBank/DDBJ databases">
        <title>Genome assembly of Pristionchus species.</title>
        <authorList>
            <person name="Yoshida K."/>
            <person name="Sommer R.J."/>
        </authorList>
    </citation>
    <scope>NUCLEOTIDE SEQUENCE [LARGE SCALE GENOMIC DNA]</scope>
    <source>
        <strain evidence="3">RS5460</strain>
    </source>
</reference>
<accession>A0AAN5DBR1</accession>
<proteinExistence type="predicted"/>
<protein>
    <submittedName>
        <fullName evidence="2">Uncharacterized protein</fullName>
    </submittedName>
</protein>
<gene>
    <name evidence="2" type="ORF">PMAYCL1PPCAC_30326</name>
</gene>
<dbReference type="EMBL" id="BTRK01000006">
    <property type="protein sequence ID" value="GMR60131.1"/>
    <property type="molecule type" value="Genomic_DNA"/>
</dbReference>
<keyword evidence="1" id="KW-0472">Membrane</keyword>
<organism evidence="2 3">
    <name type="scientific">Pristionchus mayeri</name>
    <dbReference type="NCBI Taxonomy" id="1317129"/>
    <lineage>
        <taxon>Eukaryota</taxon>
        <taxon>Metazoa</taxon>
        <taxon>Ecdysozoa</taxon>
        <taxon>Nematoda</taxon>
        <taxon>Chromadorea</taxon>
        <taxon>Rhabditida</taxon>
        <taxon>Rhabditina</taxon>
        <taxon>Diplogasteromorpha</taxon>
        <taxon>Diplogasteroidea</taxon>
        <taxon>Neodiplogasteridae</taxon>
        <taxon>Pristionchus</taxon>
    </lineage>
</organism>